<evidence type="ECO:0000313" key="1">
    <source>
        <dbReference type="Proteomes" id="UP000818029"/>
    </source>
</evidence>
<name>A0A1U8NVE0_GOSHI</name>
<dbReference type="Proteomes" id="UP000818029">
    <property type="component" value="Chromosome A02"/>
</dbReference>
<keyword evidence="1" id="KW-1185">Reference proteome</keyword>
<reference evidence="1" key="1">
    <citation type="journal article" date="2020" name="Nat. Genet.">
        <title>Genomic diversifications of five Gossypium allopolyploid species and their impact on cotton improvement.</title>
        <authorList>
            <person name="Chen Z.J."/>
            <person name="Sreedasyam A."/>
            <person name="Ando A."/>
            <person name="Song Q."/>
            <person name="De Santiago L.M."/>
            <person name="Hulse-Kemp A.M."/>
            <person name="Ding M."/>
            <person name="Ye W."/>
            <person name="Kirkbride R.C."/>
            <person name="Jenkins J."/>
            <person name="Plott C."/>
            <person name="Lovell J."/>
            <person name="Lin Y.M."/>
            <person name="Vaughn R."/>
            <person name="Liu B."/>
            <person name="Simpson S."/>
            <person name="Scheffler B.E."/>
            <person name="Wen L."/>
            <person name="Saski C.A."/>
            <person name="Grover C.E."/>
            <person name="Hu G."/>
            <person name="Conover J.L."/>
            <person name="Carlson J.W."/>
            <person name="Shu S."/>
            <person name="Boston L.B."/>
            <person name="Williams M."/>
            <person name="Peterson D.G."/>
            <person name="McGee K."/>
            <person name="Jones D.C."/>
            <person name="Wendel J.F."/>
            <person name="Stelly D.M."/>
            <person name="Grimwood J."/>
            <person name="Schmutz J."/>
        </authorList>
    </citation>
    <scope>NUCLEOTIDE SEQUENCE [LARGE SCALE GENOMIC DNA]</scope>
    <source>
        <strain evidence="1">cv. TM-1</strain>
    </source>
</reference>
<protein>
    <submittedName>
        <fullName evidence="2">Uncharacterized protein</fullName>
    </submittedName>
</protein>
<evidence type="ECO:0000313" key="2">
    <source>
        <dbReference type="RefSeq" id="XP_016742946.1"/>
    </source>
</evidence>
<dbReference type="RefSeq" id="XP_016742946.1">
    <property type="nucleotide sequence ID" value="XM_016887457.1"/>
</dbReference>
<reference evidence="2" key="2">
    <citation type="submission" date="2025-08" db="UniProtKB">
        <authorList>
            <consortium name="RefSeq"/>
        </authorList>
    </citation>
    <scope>IDENTIFICATION</scope>
</reference>
<dbReference type="OrthoDB" id="998749at2759"/>
<dbReference type="KEGG" id="ghi:107952177"/>
<organism evidence="1 2">
    <name type="scientific">Gossypium hirsutum</name>
    <name type="common">Upland cotton</name>
    <name type="synonym">Gossypium mexicanum</name>
    <dbReference type="NCBI Taxonomy" id="3635"/>
    <lineage>
        <taxon>Eukaryota</taxon>
        <taxon>Viridiplantae</taxon>
        <taxon>Streptophyta</taxon>
        <taxon>Embryophyta</taxon>
        <taxon>Tracheophyta</taxon>
        <taxon>Spermatophyta</taxon>
        <taxon>Magnoliopsida</taxon>
        <taxon>eudicotyledons</taxon>
        <taxon>Gunneridae</taxon>
        <taxon>Pentapetalae</taxon>
        <taxon>rosids</taxon>
        <taxon>malvids</taxon>
        <taxon>Malvales</taxon>
        <taxon>Malvaceae</taxon>
        <taxon>Malvoideae</taxon>
        <taxon>Gossypium</taxon>
    </lineage>
</organism>
<accession>A0A1U8NVE0</accession>
<dbReference type="GeneID" id="107952177"/>
<dbReference type="AlphaFoldDB" id="A0A1U8NVE0"/>
<dbReference type="PaxDb" id="3635-A0A1U8NVE0"/>
<proteinExistence type="predicted"/>
<gene>
    <name evidence="2" type="primary">LOC107952177</name>
</gene>
<sequence length="129" mass="14875">MSPFKLVYGKPCHLPVELEYEAFWAIKKLNMDWVADGHKRLLELNEMEEFRAQAYENANLYKENTKHWLDKRIMLQQFELGQQVLLFNSRLKLFPGGSGSSPFLLEAENPSKNLGVRLAAKTRATASEC</sequence>